<dbReference type="EMBL" id="CP003969">
    <property type="protein sequence ID" value="AGP40947.1"/>
    <property type="molecule type" value="Genomic_DNA"/>
</dbReference>
<evidence type="ECO:0000313" key="2">
    <source>
        <dbReference type="EMBL" id="AGP40947.1"/>
    </source>
</evidence>
<evidence type="ECO:0000313" key="3">
    <source>
        <dbReference type="Proteomes" id="UP000014803"/>
    </source>
</evidence>
<proteinExistence type="predicted"/>
<dbReference type="PATRIC" id="fig|1254432.3.peg.10064"/>
<gene>
    <name evidence="2" type="ORF">SCE1572_44525</name>
</gene>
<sequence length="48" mass="5222">MSYASALGELLPHTMIETARLPLGVMTDEADQRARAGRPQRKGKPGRS</sequence>
<accession>S4Y6B9</accession>
<feature type="region of interest" description="Disordered" evidence="1">
    <location>
        <begin position="24"/>
        <end position="48"/>
    </location>
</feature>
<organism evidence="2 3">
    <name type="scientific">Sorangium cellulosum So0157-2</name>
    <dbReference type="NCBI Taxonomy" id="1254432"/>
    <lineage>
        <taxon>Bacteria</taxon>
        <taxon>Pseudomonadati</taxon>
        <taxon>Myxococcota</taxon>
        <taxon>Polyangia</taxon>
        <taxon>Polyangiales</taxon>
        <taxon>Polyangiaceae</taxon>
        <taxon>Sorangium</taxon>
    </lineage>
</organism>
<dbReference type="HOGENOM" id="CLU_3157885_0_0_7"/>
<evidence type="ECO:0000256" key="1">
    <source>
        <dbReference type="SAM" id="MobiDB-lite"/>
    </source>
</evidence>
<dbReference type="AlphaFoldDB" id="S4Y6B9"/>
<feature type="compositionally biased region" description="Basic residues" evidence="1">
    <location>
        <begin position="35"/>
        <end position="48"/>
    </location>
</feature>
<name>S4Y6B9_SORCE</name>
<dbReference type="KEGG" id="scu:SCE1572_44525"/>
<reference evidence="2 3" key="1">
    <citation type="journal article" date="2013" name="Sci. Rep.">
        <title>Extraordinary expansion of a Sorangium cellulosum genome from an alkaline milieu.</title>
        <authorList>
            <person name="Han K."/>
            <person name="Li Z.F."/>
            <person name="Peng R."/>
            <person name="Zhu L.P."/>
            <person name="Zhou T."/>
            <person name="Wang L.G."/>
            <person name="Li S.G."/>
            <person name="Zhang X.B."/>
            <person name="Hu W."/>
            <person name="Wu Z.H."/>
            <person name="Qin N."/>
            <person name="Li Y.Z."/>
        </authorList>
    </citation>
    <scope>NUCLEOTIDE SEQUENCE [LARGE SCALE GENOMIC DNA]</scope>
    <source>
        <strain evidence="2 3">So0157-2</strain>
    </source>
</reference>
<dbReference type="STRING" id="1254432.SCE1572_44525"/>
<dbReference type="Proteomes" id="UP000014803">
    <property type="component" value="Chromosome"/>
</dbReference>
<protein>
    <submittedName>
        <fullName evidence="2">Uncharacterized protein</fullName>
    </submittedName>
</protein>